<dbReference type="SMART" id="SM00034">
    <property type="entry name" value="CLECT"/>
    <property type="match status" value="2"/>
</dbReference>
<sequence length="495" mass="56697">MINDRIFTSYERRSQPYVSFGSSRKTFARTKVMKMGKEKLAIVMCFIQIAFGMNDVIITSYGQFWPWSVSETLSIIGRKQCTRECQARGSACLAVNYQTNNLQCEVLQSVPSNLTELSDNFEYEYIEMASQTSVFPSAVCDSTCDSTEGHCIKLSTGLSYCRSPKIRCPINYRYSPALDFCYIEISTSADFQTAKSHCESIGARLAVLPTMEHINYIKSERTNGFLGGLRYMVGGEWDPVSRAWKWIDGSLIFGPIDRTLCRVNTDGGVIAWENKYLLMDIDPTQCVRECQSRDDCKAVNYKRDDLQCQLLWTSASNSLELQINDKYQYITMESQTTVLKKCTTSCKDRRCVRLSSGQDYCVANSCPVSHRMNKALKFCYLAVEDRDNYDFTTGMAHCRNIGSRLAVLPTLDYHWYLYGDIQNSLLQNNKYRVGGFFNVTIGEWQWIDGSLVFDTIDRTLTDVNDDEGELLWHKLAIFRDFDIGRTERLLCERII</sequence>
<dbReference type="InterPro" id="IPR001304">
    <property type="entry name" value="C-type_lectin-like"/>
</dbReference>
<dbReference type="CDD" id="cd00037">
    <property type="entry name" value="CLECT"/>
    <property type="match status" value="2"/>
</dbReference>
<dbReference type="PROSITE" id="PS50948">
    <property type="entry name" value="PAN"/>
    <property type="match status" value="1"/>
</dbReference>
<dbReference type="SUPFAM" id="SSF56436">
    <property type="entry name" value="C-type lectin-like"/>
    <property type="match status" value="2"/>
</dbReference>
<reference evidence="1" key="1">
    <citation type="journal article" date="2012" name="Nature">
        <title>The oyster genome reveals stress adaptation and complexity of shell formation.</title>
        <authorList>
            <person name="Zhang G."/>
            <person name="Fang X."/>
            <person name="Guo X."/>
            <person name="Li L."/>
            <person name="Luo R."/>
            <person name="Xu F."/>
            <person name="Yang P."/>
            <person name="Zhang L."/>
            <person name="Wang X."/>
            <person name="Qi H."/>
            <person name="Xiong Z."/>
            <person name="Que H."/>
            <person name="Xie Y."/>
            <person name="Holland P.W."/>
            <person name="Paps J."/>
            <person name="Zhu Y."/>
            <person name="Wu F."/>
            <person name="Chen Y."/>
            <person name="Wang J."/>
            <person name="Peng C."/>
            <person name="Meng J."/>
            <person name="Yang L."/>
            <person name="Liu J."/>
            <person name="Wen B."/>
            <person name="Zhang N."/>
            <person name="Huang Z."/>
            <person name="Zhu Q."/>
            <person name="Feng Y."/>
            <person name="Mount A."/>
            <person name="Hedgecock D."/>
            <person name="Xu Z."/>
            <person name="Liu Y."/>
            <person name="Domazet-Loso T."/>
            <person name="Du Y."/>
            <person name="Sun X."/>
            <person name="Zhang S."/>
            <person name="Liu B."/>
            <person name="Cheng P."/>
            <person name="Jiang X."/>
            <person name="Li J."/>
            <person name="Fan D."/>
            <person name="Wang W."/>
            <person name="Fu W."/>
            <person name="Wang T."/>
            <person name="Wang B."/>
            <person name="Zhang J."/>
            <person name="Peng Z."/>
            <person name="Li Y."/>
            <person name="Li N."/>
            <person name="Wang J."/>
            <person name="Chen M."/>
            <person name="He Y."/>
            <person name="Tan F."/>
            <person name="Song X."/>
            <person name="Zheng Q."/>
            <person name="Huang R."/>
            <person name="Yang H."/>
            <person name="Du X."/>
            <person name="Chen L."/>
            <person name="Yang M."/>
            <person name="Gaffney P.M."/>
            <person name="Wang S."/>
            <person name="Luo L."/>
            <person name="She Z."/>
            <person name="Ming Y."/>
            <person name="Huang W."/>
            <person name="Zhang S."/>
            <person name="Huang B."/>
            <person name="Zhang Y."/>
            <person name="Qu T."/>
            <person name="Ni P."/>
            <person name="Miao G."/>
            <person name="Wang J."/>
            <person name="Wang Q."/>
            <person name="Steinberg C.E."/>
            <person name="Wang H."/>
            <person name="Li N."/>
            <person name="Qian L."/>
            <person name="Zhang G."/>
            <person name="Li Y."/>
            <person name="Yang H."/>
            <person name="Liu X."/>
            <person name="Wang J."/>
            <person name="Yin Y."/>
            <person name="Wang J."/>
        </authorList>
    </citation>
    <scope>NUCLEOTIDE SEQUENCE [LARGE SCALE GENOMIC DNA]</scope>
    <source>
        <strain evidence="1">05x7-T-G4-1.051#20</strain>
    </source>
</reference>
<dbReference type="AlphaFoldDB" id="K1QIV6"/>
<accession>K1QIV6</accession>
<dbReference type="InParanoid" id="K1QIV6"/>
<dbReference type="Gene3D" id="3.10.100.10">
    <property type="entry name" value="Mannose-Binding Protein A, subunit A"/>
    <property type="match status" value="2"/>
</dbReference>
<evidence type="ECO:0000313" key="1">
    <source>
        <dbReference type="EMBL" id="EKC33713.1"/>
    </source>
</evidence>
<dbReference type="InterPro" id="IPR016186">
    <property type="entry name" value="C-type_lectin-like/link_sf"/>
</dbReference>
<dbReference type="Pfam" id="PF00024">
    <property type="entry name" value="PAN_1"/>
    <property type="match status" value="1"/>
</dbReference>
<dbReference type="SUPFAM" id="SSF57414">
    <property type="entry name" value="Hairpin loop containing domain-like"/>
    <property type="match status" value="1"/>
</dbReference>
<dbReference type="HOGENOM" id="CLU_551243_0_0_1"/>
<organism evidence="1">
    <name type="scientific">Magallana gigas</name>
    <name type="common">Pacific oyster</name>
    <name type="synonym">Crassostrea gigas</name>
    <dbReference type="NCBI Taxonomy" id="29159"/>
    <lineage>
        <taxon>Eukaryota</taxon>
        <taxon>Metazoa</taxon>
        <taxon>Spiralia</taxon>
        <taxon>Lophotrochozoa</taxon>
        <taxon>Mollusca</taxon>
        <taxon>Bivalvia</taxon>
        <taxon>Autobranchia</taxon>
        <taxon>Pteriomorphia</taxon>
        <taxon>Ostreida</taxon>
        <taxon>Ostreoidea</taxon>
        <taxon>Ostreidae</taxon>
        <taxon>Magallana</taxon>
    </lineage>
</organism>
<proteinExistence type="predicted"/>
<protein>
    <submittedName>
        <fullName evidence="1">Uncharacterized protein</fullName>
    </submittedName>
</protein>
<dbReference type="EMBL" id="JH819141">
    <property type="protein sequence ID" value="EKC33713.1"/>
    <property type="molecule type" value="Genomic_DNA"/>
</dbReference>
<dbReference type="SMART" id="SM00473">
    <property type="entry name" value="PAN_AP"/>
    <property type="match status" value="2"/>
</dbReference>
<name>K1QIV6_MAGGI</name>
<dbReference type="InterPro" id="IPR016187">
    <property type="entry name" value="CTDL_fold"/>
</dbReference>
<gene>
    <name evidence="1" type="ORF">CGI_10020742</name>
</gene>
<dbReference type="InterPro" id="IPR003609">
    <property type="entry name" value="Pan_app"/>
</dbReference>